<dbReference type="PANTHER" id="PTHR23247">
    <property type="entry name" value="NY-REN-41 ANTIGEN L15 -RELATED"/>
    <property type="match status" value="1"/>
</dbReference>
<dbReference type="PANTHER" id="PTHR23247:SF2">
    <property type="entry name" value="COILED-COIL DOMAIN-CONTAINING PROTEIN 34"/>
    <property type="match status" value="1"/>
</dbReference>
<feature type="region of interest" description="Disordered" evidence="1">
    <location>
        <begin position="130"/>
        <end position="162"/>
    </location>
</feature>
<dbReference type="AlphaFoldDB" id="A7RF40"/>
<dbReference type="InterPro" id="IPR025259">
    <property type="entry name" value="CCDC34/181"/>
</dbReference>
<dbReference type="STRING" id="45351.A7RF40"/>
<feature type="region of interest" description="Disordered" evidence="1">
    <location>
        <begin position="183"/>
        <end position="206"/>
    </location>
</feature>
<feature type="compositionally biased region" description="Basic and acidic residues" evidence="1">
    <location>
        <begin position="130"/>
        <end position="140"/>
    </location>
</feature>
<feature type="compositionally biased region" description="Low complexity" evidence="1">
    <location>
        <begin position="86"/>
        <end position="107"/>
    </location>
</feature>
<dbReference type="Proteomes" id="UP000001593">
    <property type="component" value="Unassembled WGS sequence"/>
</dbReference>
<feature type="compositionally biased region" description="Basic residues" evidence="1">
    <location>
        <begin position="304"/>
        <end position="313"/>
    </location>
</feature>
<sequence length="341" mass="40002">MALFLEDSIGDSTRSLLSPLGGELIRQDSREQETCSENSINSALDESVGSKASVRSSELESYLKKNTPNSESTPKAQSSKSRRTSSRISTSCSTRSNSYYSDFSSESKSSKKEVYEKALSPWEEWLVRKTAEQREKQMRIREKRRKEKEEFEKQRKLKEDKQKEIEEKINEWIDKKNKEILKSKTSSQKLQEQKQAEKEEQNRTIEEKSKIAFDKWMSEKLKRDSKKKEEEERKAREEKDKLIEKKMKSEQAYEEWLKKAKSRPKSIPDNYCYAGGVLTAYYNWGSYPTPNYCNPMPWVQSAPKRNRAHRHAKRELQPPSPPLLFKEQEQRSRESIGKGRS</sequence>
<keyword evidence="4" id="KW-1185">Reference proteome</keyword>
<evidence type="ECO:0000256" key="1">
    <source>
        <dbReference type="SAM" id="MobiDB-lite"/>
    </source>
</evidence>
<feature type="compositionally biased region" description="Polar residues" evidence="1">
    <location>
        <begin position="64"/>
        <end position="77"/>
    </location>
</feature>
<dbReference type="InterPro" id="IPR045323">
    <property type="entry name" value="CCDC34"/>
</dbReference>
<evidence type="ECO:0000313" key="4">
    <source>
        <dbReference type="Proteomes" id="UP000001593"/>
    </source>
</evidence>
<dbReference type="Pfam" id="PF13904">
    <property type="entry name" value="CCDC34"/>
    <property type="match status" value="1"/>
</dbReference>
<feature type="region of interest" description="Disordered" evidence="1">
    <location>
        <begin position="220"/>
        <end position="244"/>
    </location>
</feature>
<dbReference type="EMBL" id="DS469507">
    <property type="protein sequence ID" value="EDO49893.1"/>
    <property type="molecule type" value="Genomic_DNA"/>
</dbReference>
<feature type="compositionally biased region" description="Basic and acidic residues" evidence="1">
    <location>
        <begin position="326"/>
        <end position="341"/>
    </location>
</feature>
<evidence type="ECO:0000313" key="3">
    <source>
        <dbReference type="EMBL" id="EDO49893.1"/>
    </source>
</evidence>
<dbReference type="HOGENOM" id="CLU_814573_0_0_1"/>
<dbReference type="InParanoid" id="A7RF40"/>
<feature type="domain" description="Coiled-coil" evidence="2">
    <location>
        <begin position="119"/>
        <end position="298"/>
    </location>
</feature>
<evidence type="ECO:0000259" key="2">
    <source>
        <dbReference type="Pfam" id="PF13904"/>
    </source>
</evidence>
<dbReference type="OMA" id="FTGDCRP"/>
<accession>A7RF40</accession>
<reference evidence="3 4" key="1">
    <citation type="journal article" date="2007" name="Science">
        <title>Sea anemone genome reveals ancestral eumetazoan gene repertoire and genomic organization.</title>
        <authorList>
            <person name="Putnam N.H."/>
            <person name="Srivastava M."/>
            <person name="Hellsten U."/>
            <person name="Dirks B."/>
            <person name="Chapman J."/>
            <person name="Salamov A."/>
            <person name="Terry A."/>
            <person name="Shapiro H."/>
            <person name="Lindquist E."/>
            <person name="Kapitonov V.V."/>
            <person name="Jurka J."/>
            <person name="Genikhovich G."/>
            <person name="Grigoriev I.V."/>
            <person name="Lucas S.M."/>
            <person name="Steele R.E."/>
            <person name="Finnerty J.R."/>
            <person name="Technau U."/>
            <person name="Martindale M.Q."/>
            <person name="Rokhsar D.S."/>
        </authorList>
    </citation>
    <scope>NUCLEOTIDE SEQUENCE [LARGE SCALE GENOMIC DNA]</scope>
    <source>
        <strain evidence="4">CH2 X CH6</strain>
    </source>
</reference>
<feature type="region of interest" description="Disordered" evidence="1">
    <location>
        <begin position="28"/>
        <end position="112"/>
    </location>
</feature>
<protein>
    <recommendedName>
        <fullName evidence="2">Coiled-coil domain-containing protein</fullName>
    </recommendedName>
</protein>
<dbReference type="eggNOG" id="ENOG502RRPQ">
    <property type="taxonomic scope" value="Eukaryota"/>
</dbReference>
<organism evidence="3 4">
    <name type="scientific">Nematostella vectensis</name>
    <name type="common">Starlet sea anemone</name>
    <dbReference type="NCBI Taxonomy" id="45351"/>
    <lineage>
        <taxon>Eukaryota</taxon>
        <taxon>Metazoa</taxon>
        <taxon>Cnidaria</taxon>
        <taxon>Anthozoa</taxon>
        <taxon>Hexacorallia</taxon>
        <taxon>Actiniaria</taxon>
        <taxon>Edwardsiidae</taxon>
        <taxon>Nematostella</taxon>
    </lineage>
</organism>
<gene>
    <name evidence="3" type="ORF">NEMVEDRAFT_v1g237783</name>
</gene>
<proteinExistence type="predicted"/>
<dbReference type="OrthoDB" id="5981665at2759"/>
<feature type="compositionally biased region" description="Polar residues" evidence="1">
    <location>
        <begin position="35"/>
        <end position="44"/>
    </location>
</feature>
<name>A7RF40_NEMVE</name>
<feature type="region of interest" description="Disordered" evidence="1">
    <location>
        <begin position="299"/>
        <end position="341"/>
    </location>
</feature>
<feature type="compositionally biased region" description="Basic and acidic residues" evidence="1">
    <location>
        <begin position="147"/>
        <end position="162"/>
    </location>
</feature>
<feature type="compositionally biased region" description="Basic and acidic residues" evidence="1">
    <location>
        <begin position="191"/>
        <end position="206"/>
    </location>
</feature>
<dbReference type="KEGG" id="nve:5522336"/>